<gene>
    <name evidence="1" type="ORF">IE81DRAFT_197043</name>
</gene>
<dbReference type="AlphaFoldDB" id="A0A316VTV7"/>
<keyword evidence="2" id="KW-1185">Reference proteome</keyword>
<name>A0A316VTV7_9BASI</name>
<dbReference type="RefSeq" id="XP_025368169.1">
    <property type="nucleotide sequence ID" value="XM_025510845.1"/>
</dbReference>
<sequence length="160" mass="18103">MARSFKLCCCCMAVETNICGVSRCWWCAVRLSTKSRSQCPHTLAIAWRFRRSLGLGKFQQRSFPLSHVTRIHQSVVSLTSQISSLHRLDRRKSSGERANVLMIVRSASTQSGPLLDSRMVLFIQECTSVLTAQCRRIRALCLRSRHAETQGSAGVYRTRL</sequence>
<dbReference type="Proteomes" id="UP000245783">
    <property type="component" value="Unassembled WGS sequence"/>
</dbReference>
<dbReference type="GeneID" id="37032715"/>
<dbReference type="EMBL" id="KZ819401">
    <property type="protein sequence ID" value="PWN41009.1"/>
    <property type="molecule type" value="Genomic_DNA"/>
</dbReference>
<evidence type="ECO:0000313" key="2">
    <source>
        <dbReference type="Proteomes" id="UP000245783"/>
    </source>
</evidence>
<reference evidence="1 2" key="1">
    <citation type="journal article" date="2018" name="Mol. Biol. Evol.">
        <title>Broad Genomic Sampling Reveals a Smut Pathogenic Ancestry of the Fungal Clade Ustilaginomycotina.</title>
        <authorList>
            <person name="Kijpornyongpan T."/>
            <person name="Mondo S.J."/>
            <person name="Barry K."/>
            <person name="Sandor L."/>
            <person name="Lee J."/>
            <person name="Lipzen A."/>
            <person name="Pangilinan J."/>
            <person name="LaButti K."/>
            <person name="Hainaut M."/>
            <person name="Henrissat B."/>
            <person name="Grigoriev I.V."/>
            <person name="Spatafora J.W."/>
            <person name="Aime M.C."/>
        </authorList>
    </citation>
    <scope>NUCLEOTIDE SEQUENCE [LARGE SCALE GENOMIC DNA]</scope>
    <source>
        <strain evidence="1 2">MCA 4658</strain>
    </source>
</reference>
<accession>A0A316VTV7</accession>
<organism evidence="1 2">
    <name type="scientific">Ceraceosorus guamensis</name>
    <dbReference type="NCBI Taxonomy" id="1522189"/>
    <lineage>
        <taxon>Eukaryota</taxon>
        <taxon>Fungi</taxon>
        <taxon>Dikarya</taxon>
        <taxon>Basidiomycota</taxon>
        <taxon>Ustilaginomycotina</taxon>
        <taxon>Exobasidiomycetes</taxon>
        <taxon>Ceraceosorales</taxon>
        <taxon>Ceraceosoraceae</taxon>
        <taxon>Ceraceosorus</taxon>
    </lineage>
</organism>
<dbReference type="InParanoid" id="A0A316VTV7"/>
<proteinExistence type="predicted"/>
<evidence type="ECO:0000313" key="1">
    <source>
        <dbReference type="EMBL" id="PWN41009.1"/>
    </source>
</evidence>
<protein>
    <submittedName>
        <fullName evidence="1">Uncharacterized protein</fullName>
    </submittedName>
</protein>